<gene>
    <name evidence="1" type="ORF">YQE_06952</name>
</gene>
<protein>
    <submittedName>
        <fullName evidence="1">Uncharacterized protein</fullName>
    </submittedName>
</protein>
<dbReference type="AlphaFoldDB" id="N6U4I0"/>
<organism evidence="1">
    <name type="scientific">Dendroctonus ponderosae</name>
    <name type="common">Mountain pine beetle</name>
    <dbReference type="NCBI Taxonomy" id="77166"/>
    <lineage>
        <taxon>Eukaryota</taxon>
        <taxon>Metazoa</taxon>
        <taxon>Ecdysozoa</taxon>
        <taxon>Arthropoda</taxon>
        <taxon>Hexapoda</taxon>
        <taxon>Insecta</taxon>
        <taxon>Pterygota</taxon>
        <taxon>Neoptera</taxon>
        <taxon>Endopterygota</taxon>
        <taxon>Coleoptera</taxon>
        <taxon>Polyphaga</taxon>
        <taxon>Cucujiformia</taxon>
        <taxon>Curculionidae</taxon>
        <taxon>Scolytinae</taxon>
        <taxon>Dendroctonus</taxon>
    </lineage>
</organism>
<proteinExistence type="predicted"/>
<dbReference type="EMBL" id="KB740975">
    <property type="protein sequence ID" value="ENN76500.1"/>
    <property type="molecule type" value="Genomic_DNA"/>
</dbReference>
<dbReference type="HOGENOM" id="CLU_2815076_0_0_1"/>
<reference evidence="1" key="1">
    <citation type="journal article" date="2013" name="Genome Biol.">
        <title>Draft genome of the mountain pine beetle, Dendroctonus ponderosae Hopkins, a major forest pest.</title>
        <authorList>
            <person name="Keeling C.I."/>
            <person name="Yuen M.M."/>
            <person name="Liao N.Y."/>
            <person name="Docking T.R."/>
            <person name="Chan S.K."/>
            <person name="Taylor G.A."/>
            <person name="Palmquist D.L."/>
            <person name="Jackman S.D."/>
            <person name="Nguyen A."/>
            <person name="Li M."/>
            <person name="Henderson H."/>
            <person name="Janes J.K."/>
            <person name="Zhao Y."/>
            <person name="Pandoh P."/>
            <person name="Moore R."/>
            <person name="Sperling F.A."/>
            <person name="Huber D.P."/>
            <person name="Birol I."/>
            <person name="Jones S.J."/>
            <person name="Bohlmann J."/>
        </authorList>
    </citation>
    <scope>NUCLEOTIDE SEQUENCE</scope>
</reference>
<name>N6U4I0_DENPD</name>
<feature type="non-terminal residue" evidence="1">
    <location>
        <position position="1"/>
    </location>
</feature>
<evidence type="ECO:0000313" key="1">
    <source>
        <dbReference type="EMBL" id="ENN76500.1"/>
    </source>
</evidence>
<accession>N6U4I0</accession>
<sequence length="67" mass="7596">MFLLTMIICVFAARQDLKDHYAASSEPRGKRQFHHVGTGPVLTFVKTDKDAHFKWGVRHHAGNQYAG</sequence>